<feature type="transmembrane region" description="Helical" evidence="1">
    <location>
        <begin position="400"/>
        <end position="424"/>
    </location>
</feature>
<dbReference type="GeneTree" id="ENSGT00940000167744"/>
<evidence type="ECO:0000313" key="3">
    <source>
        <dbReference type="Ensembl" id="ENSGACP00000025387.2"/>
    </source>
</evidence>
<keyword evidence="4" id="KW-1185">Reference proteome</keyword>
<name>G3Q679_GASAC</name>
<organism evidence="3 4">
    <name type="scientific">Gasterosteus aculeatus aculeatus</name>
    <name type="common">three-spined stickleback</name>
    <dbReference type="NCBI Taxonomy" id="481459"/>
    <lineage>
        <taxon>Eukaryota</taxon>
        <taxon>Metazoa</taxon>
        <taxon>Chordata</taxon>
        <taxon>Craniata</taxon>
        <taxon>Vertebrata</taxon>
        <taxon>Euteleostomi</taxon>
        <taxon>Actinopterygii</taxon>
        <taxon>Neopterygii</taxon>
        <taxon>Teleostei</taxon>
        <taxon>Neoteleostei</taxon>
        <taxon>Acanthomorphata</taxon>
        <taxon>Eupercaria</taxon>
        <taxon>Perciformes</taxon>
        <taxon>Cottioidei</taxon>
        <taxon>Gasterosteales</taxon>
        <taxon>Gasterosteidae</taxon>
        <taxon>Gasterosteus</taxon>
    </lineage>
</organism>
<reference evidence="3" key="3">
    <citation type="submission" date="2025-09" db="UniProtKB">
        <authorList>
            <consortium name="Ensembl"/>
        </authorList>
    </citation>
    <scope>IDENTIFICATION</scope>
</reference>
<dbReference type="Proteomes" id="UP000007635">
    <property type="component" value="Chromosome VII"/>
</dbReference>
<keyword evidence="1" id="KW-1133">Transmembrane helix</keyword>
<proteinExistence type="predicted"/>
<dbReference type="InterPro" id="IPR028889">
    <property type="entry name" value="USP"/>
</dbReference>
<feature type="domain" description="USP" evidence="2">
    <location>
        <begin position="31"/>
        <end position="297"/>
    </location>
</feature>
<dbReference type="AlphaFoldDB" id="G3Q679"/>
<reference evidence="3 4" key="1">
    <citation type="journal article" date="2021" name="G3 (Bethesda)">
        <title>Improved contiguity of the threespine stickleback genome using long-read sequencing.</title>
        <authorList>
            <person name="Nath S."/>
            <person name="Shaw D.E."/>
            <person name="White M.A."/>
        </authorList>
    </citation>
    <scope>NUCLEOTIDE SEQUENCE [LARGE SCALE GENOMIC DNA]</scope>
    <source>
        <strain evidence="3 4">Lake Benthic</strain>
    </source>
</reference>
<dbReference type="PROSITE" id="PS00972">
    <property type="entry name" value="USP_1"/>
    <property type="match status" value="1"/>
</dbReference>
<dbReference type="Ensembl" id="ENSGACT00000025437.2">
    <property type="protein sequence ID" value="ENSGACP00000025387.2"/>
    <property type="gene ID" value="ENSGACG00000019203.2"/>
</dbReference>
<dbReference type="InterPro" id="IPR018200">
    <property type="entry name" value="USP_CS"/>
</dbReference>
<keyword evidence="1" id="KW-0472">Membrane</keyword>
<dbReference type="GO" id="GO:0005829">
    <property type="term" value="C:cytosol"/>
    <property type="evidence" value="ECO:0007669"/>
    <property type="project" value="TreeGrafter"/>
</dbReference>
<dbReference type="CDD" id="cd02257">
    <property type="entry name" value="Peptidase_C19"/>
    <property type="match status" value="1"/>
</dbReference>
<protein>
    <recommendedName>
        <fullName evidence="2">USP domain-containing protein</fullName>
    </recommendedName>
</protein>
<reference evidence="3" key="2">
    <citation type="submission" date="2025-08" db="UniProtKB">
        <authorList>
            <consortium name="Ensembl"/>
        </authorList>
    </citation>
    <scope>IDENTIFICATION</scope>
</reference>
<evidence type="ECO:0000259" key="2">
    <source>
        <dbReference type="PROSITE" id="PS50235"/>
    </source>
</evidence>
<dbReference type="PANTHER" id="PTHR24006:SF899">
    <property type="entry name" value="UBIQUITIN CARBOXYL-TERMINAL HYDROLASE"/>
    <property type="match status" value="1"/>
</dbReference>
<dbReference type="Gene3D" id="3.90.70.10">
    <property type="entry name" value="Cysteine proteinases"/>
    <property type="match status" value="1"/>
</dbReference>
<dbReference type="InterPro" id="IPR001394">
    <property type="entry name" value="Peptidase_C19_UCH"/>
</dbReference>
<dbReference type="GO" id="GO:0005634">
    <property type="term" value="C:nucleus"/>
    <property type="evidence" value="ECO:0007669"/>
    <property type="project" value="TreeGrafter"/>
</dbReference>
<dbReference type="GO" id="GO:0004843">
    <property type="term" value="F:cysteine-type deubiquitinase activity"/>
    <property type="evidence" value="ECO:0007669"/>
    <property type="project" value="InterPro"/>
</dbReference>
<dbReference type="Pfam" id="PF00443">
    <property type="entry name" value="UCH"/>
    <property type="match status" value="1"/>
</dbReference>
<dbReference type="GO" id="GO:0016579">
    <property type="term" value="P:protein deubiquitination"/>
    <property type="evidence" value="ECO:0007669"/>
    <property type="project" value="InterPro"/>
</dbReference>
<evidence type="ECO:0000313" key="4">
    <source>
        <dbReference type="Proteomes" id="UP000007635"/>
    </source>
</evidence>
<dbReference type="PANTHER" id="PTHR24006">
    <property type="entry name" value="UBIQUITIN CARBOXYL-TERMINAL HYDROLASE"/>
    <property type="match status" value="1"/>
</dbReference>
<dbReference type="InterPro" id="IPR038765">
    <property type="entry name" value="Papain-like_cys_pep_sf"/>
</dbReference>
<sequence length="425" mass="48221">MSGSRQRSNNELVKWVREKSDNNAGTRSVHYGLYNQGATCYLNSVLQVLSMTTEIHDRLESGSKTTDDELKTLFKYLKEATGRTEDITESLEVENVHLQGDAADCLVRILRKISPRASEVFKGERTDAIKCCKGHTINEDIDPFWYLSLSLEDTSDPSTAHSVEKGFERIFRSRVLDGDAVYCNVCGEETKATCESEMVSYPQILSLLIKRFILDNNTKSHFKSNRCVDVPRKLQRNHMKYEVYAVVNHTGSVSGGHYTASVLSHEDGAWYEFDDANVYKIEEQPFAESETFRYAGLFPFHHMGQSCSPEIHSVALKCLQYLSNLFSLYSSVQTHHSKWLFRSSSTAYLLMYREAAKHDQVVSNRDEDAIQIVYPGQTQETMHQRGGQGDKCPTCKRTTLWISLIVVICVLVLILVVVLPIVLIK</sequence>
<dbReference type="PROSITE" id="PS50235">
    <property type="entry name" value="USP_3"/>
    <property type="match status" value="1"/>
</dbReference>
<dbReference type="Bgee" id="ENSGACG00000019203">
    <property type="expression patterns" value="Expressed in pharyngeal gill and 1 other cell type or tissue"/>
</dbReference>
<dbReference type="SUPFAM" id="SSF54001">
    <property type="entry name" value="Cysteine proteinases"/>
    <property type="match status" value="1"/>
</dbReference>
<evidence type="ECO:0000256" key="1">
    <source>
        <dbReference type="SAM" id="Phobius"/>
    </source>
</evidence>
<dbReference type="InterPro" id="IPR050164">
    <property type="entry name" value="Peptidase_C19"/>
</dbReference>
<accession>G3Q679</accession>
<keyword evidence="1" id="KW-0812">Transmembrane</keyword>